<feature type="compositionally biased region" description="Polar residues" evidence="5">
    <location>
        <begin position="460"/>
        <end position="469"/>
    </location>
</feature>
<dbReference type="PROSITE" id="PS00107">
    <property type="entry name" value="PROTEIN_KINASE_ATP"/>
    <property type="match status" value="1"/>
</dbReference>
<dbReference type="InterPro" id="IPR011009">
    <property type="entry name" value="Kinase-like_dom_sf"/>
</dbReference>
<dbReference type="CDD" id="cd00257">
    <property type="entry name" value="beta-trefoil_FSCN-like"/>
    <property type="match status" value="1"/>
</dbReference>
<dbReference type="InterPro" id="IPR001245">
    <property type="entry name" value="Ser-Thr/Tyr_kinase_cat_dom"/>
</dbReference>
<dbReference type="PRINTS" id="PR00109">
    <property type="entry name" value="TYRKINASE"/>
</dbReference>
<dbReference type="PROSITE" id="PS50011">
    <property type="entry name" value="PROTEIN_KINASE_DOM"/>
    <property type="match status" value="1"/>
</dbReference>
<gene>
    <name evidence="7" type="ORF">M9Y10_006318</name>
</gene>
<evidence type="ECO:0000259" key="6">
    <source>
        <dbReference type="PROSITE" id="PS50011"/>
    </source>
</evidence>
<accession>A0ABR2JGG4</accession>
<dbReference type="SUPFAM" id="SSF50405">
    <property type="entry name" value="Actin-crosslinking proteins"/>
    <property type="match status" value="1"/>
</dbReference>
<dbReference type="PROSITE" id="PS00108">
    <property type="entry name" value="PROTEIN_KINASE_ST"/>
    <property type="match status" value="1"/>
</dbReference>
<keyword evidence="8" id="KW-1185">Reference proteome</keyword>
<evidence type="ECO:0000256" key="1">
    <source>
        <dbReference type="ARBA" id="ARBA00022527"/>
    </source>
</evidence>
<dbReference type="InterPro" id="IPR008999">
    <property type="entry name" value="Actin-crosslinking"/>
</dbReference>
<sequence length="838" mass="97825">MKTLSDLVIDLKDFEINQPLGNGSYGIVYLVKQKSSQKLYAAKILKKEFLNHSDQKLFFRELESFSKAKNPAILPLIGFSLTDFKNLYRPTFVAEFMPKGSLNSLLEKKIDLSSSKKYILLLGIAEGMRYLHSINIVHRDLKPANILLDNHFYPYIGDFGTAKLINEENQIDLMESFAGTYLYMAPEMIFGQSYNNKVDVYSFAITAYQIITGRNTIYKNLGSPNMFFKYMLAKKRPDLDSIDNEHIVKLLARCWSENPSERPTFDDIFNEILSDKFRKSMNANEKEVSKYLEIFKDEIKQIKQSQEQQDKQKPSQEQQNKQKPSQEQQDKQKPSQKQQDKQKPSQEQQDKQKPSQEQQDKQKPSQEQQDKQKPSQEQQDKQKPSQEQQDKQKPSQEQQDKQKPSQEQQDKQKPSQEQQDKQKPSQEQQDKQKPSQEQQDKQKPSQEQQDKQKPSQEQQNKSSLENGNYYFTLNSNGRVASVQHDRSNFVGCVKSSFRGSFESFQLINNSDGTISLKSNFNGLYVCADSNKSNHLIARSKEIYSWEKFRPITSSKSSSLFFLQSLSNEKYVISDKSALKASSESAKDSFSFYPVDDESKGTFNLRTKKIHFKGKTYRYDDEFIRTGNSALESELKFFDQGENYRVYPQGIEYCKNLVLKQKDAQRTLIILGKFNNEENCYTLFYFASKNICDFCCDQGFRVFGNAEFDKEIDLLNQRKNGFNFPQSWKYCLRLLEKQKEIGGCVRIIVRNEKKPAFYFFKVDTEDDDEKLLLKCENEFWYENEKLNDVLLRLDKEKNDIFPQGFDYCRSLVIEQRDGGGRIHTLVSQTSPKTHFYYTV</sequence>
<feature type="region of interest" description="Disordered" evidence="5">
    <location>
        <begin position="303"/>
        <end position="469"/>
    </location>
</feature>
<keyword evidence="2 4" id="KW-0547">Nucleotide-binding</keyword>
<name>A0ABR2JGG4_9EUKA</name>
<dbReference type="InterPro" id="IPR008271">
    <property type="entry name" value="Ser/Thr_kinase_AS"/>
</dbReference>
<keyword evidence="3 4" id="KW-0067">ATP-binding</keyword>
<dbReference type="PANTHER" id="PTHR44329:SF214">
    <property type="entry name" value="PROTEIN KINASE DOMAIN-CONTAINING PROTEIN"/>
    <property type="match status" value="1"/>
</dbReference>
<comment type="caution">
    <text evidence="7">The sequence shown here is derived from an EMBL/GenBank/DDBJ whole genome shotgun (WGS) entry which is preliminary data.</text>
</comment>
<dbReference type="Proteomes" id="UP001470230">
    <property type="component" value="Unassembled WGS sequence"/>
</dbReference>
<dbReference type="InterPro" id="IPR017441">
    <property type="entry name" value="Protein_kinase_ATP_BS"/>
</dbReference>
<dbReference type="CDD" id="cd13999">
    <property type="entry name" value="STKc_MAP3K-like"/>
    <property type="match status" value="1"/>
</dbReference>
<dbReference type="Gene3D" id="2.80.10.50">
    <property type="match status" value="1"/>
</dbReference>
<dbReference type="SMART" id="SM00220">
    <property type="entry name" value="S_TKc"/>
    <property type="match status" value="1"/>
</dbReference>
<dbReference type="Gene3D" id="1.10.510.10">
    <property type="entry name" value="Transferase(Phosphotransferase) domain 1"/>
    <property type="match status" value="1"/>
</dbReference>
<evidence type="ECO:0000256" key="4">
    <source>
        <dbReference type="PROSITE-ProRule" id="PRU10141"/>
    </source>
</evidence>
<dbReference type="EMBL" id="JAPFFF010000012">
    <property type="protein sequence ID" value="KAK8876130.1"/>
    <property type="molecule type" value="Genomic_DNA"/>
</dbReference>
<evidence type="ECO:0000256" key="3">
    <source>
        <dbReference type="ARBA" id="ARBA00022840"/>
    </source>
</evidence>
<organism evidence="7 8">
    <name type="scientific">Tritrichomonas musculus</name>
    <dbReference type="NCBI Taxonomy" id="1915356"/>
    <lineage>
        <taxon>Eukaryota</taxon>
        <taxon>Metamonada</taxon>
        <taxon>Parabasalia</taxon>
        <taxon>Tritrichomonadida</taxon>
        <taxon>Tritrichomonadidae</taxon>
        <taxon>Tritrichomonas</taxon>
    </lineage>
</organism>
<evidence type="ECO:0000313" key="7">
    <source>
        <dbReference type="EMBL" id="KAK8876130.1"/>
    </source>
</evidence>
<evidence type="ECO:0000256" key="5">
    <source>
        <dbReference type="SAM" id="MobiDB-lite"/>
    </source>
</evidence>
<evidence type="ECO:0000256" key="2">
    <source>
        <dbReference type="ARBA" id="ARBA00022741"/>
    </source>
</evidence>
<dbReference type="PANTHER" id="PTHR44329">
    <property type="entry name" value="SERINE/THREONINE-PROTEIN KINASE TNNI3K-RELATED"/>
    <property type="match status" value="1"/>
</dbReference>
<proteinExistence type="predicted"/>
<dbReference type="InterPro" id="IPR051681">
    <property type="entry name" value="Ser/Thr_Kinases-Pseudokinases"/>
</dbReference>
<feature type="binding site" evidence="4">
    <location>
        <position position="43"/>
    </location>
    <ligand>
        <name>ATP</name>
        <dbReference type="ChEBI" id="CHEBI:30616"/>
    </ligand>
</feature>
<dbReference type="Pfam" id="PF00069">
    <property type="entry name" value="Pkinase"/>
    <property type="match status" value="1"/>
</dbReference>
<dbReference type="InterPro" id="IPR000719">
    <property type="entry name" value="Prot_kinase_dom"/>
</dbReference>
<keyword evidence="1" id="KW-0808">Transferase</keyword>
<feature type="domain" description="Protein kinase" evidence="6">
    <location>
        <begin position="14"/>
        <end position="278"/>
    </location>
</feature>
<reference evidence="7 8" key="1">
    <citation type="submission" date="2024-04" db="EMBL/GenBank/DDBJ databases">
        <title>Tritrichomonas musculus Genome.</title>
        <authorList>
            <person name="Alves-Ferreira E."/>
            <person name="Grigg M."/>
            <person name="Lorenzi H."/>
            <person name="Galac M."/>
        </authorList>
    </citation>
    <scope>NUCLEOTIDE SEQUENCE [LARGE SCALE GENOMIC DNA]</scope>
    <source>
        <strain evidence="7 8">EAF2021</strain>
    </source>
</reference>
<feature type="compositionally biased region" description="Basic and acidic residues" evidence="5">
    <location>
        <begin position="328"/>
        <end position="454"/>
    </location>
</feature>
<feature type="compositionally biased region" description="Low complexity" evidence="5">
    <location>
        <begin position="315"/>
        <end position="327"/>
    </location>
</feature>
<keyword evidence="1" id="KW-0418">Kinase</keyword>
<dbReference type="SUPFAM" id="SSF56112">
    <property type="entry name" value="Protein kinase-like (PK-like)"/>
    <property type="match status" value="1"/>
</dbReference>
<evidence type="ECO:0000313" key="8">
    <source>
        <dbReference type="Proteomes" id="UP001470230"/>
    </source>
</evidence>
<keyword evidence="1" id="KW-0723">Serine/threonine-protein kinase</keyword>
<protein>
    <recommendedName>
        <fullName evidence="6">Protein kinase domain-containing protein</fullName>
    </recommendedName>
</protein>